<dbReference type="Pfam" id="PF13801">
    <property type="entry name" value="Metal_resist"/>
    <property type="match status" value="1"/>
</dbReference>
<dbReference type="Gene3D" id="1.20.120.1490">
    <property type="match status" value="1"/>
</dbReference>
<proteinExistence type="predicted"/>
<dbReference type="EMBL" id="JACYTO010000001">
    <property type="protein sequence ID" value="MBD8502208.1"/>
    <property type="molecule type" value="Genomic_DNA"/>
</dbReference>
<dbReference type="InterPro" id="IPR025961">
    <property type="entry name" value="Metal_resist"/>
</dbReference>
<sequence>MKPTALRLALLLSVAVNLGVLGAIALDRHGPAEPAAIAPVHETLQLDAAQRTAWEAAERPFLEQFGAAARQLDTHRAALIRALFADPLDMARVEAERGAIATLQQQQQGLLIDQLLAERKILSPEQQARLAEILLSQTPPPSQIEHLHGR</sequence>
<name>A0ABR9B852_9RHOO</name>
<dbReference type="RefSeq" id="WP_187717002.1">
    <property type="nucleotide sequence ID" value="NZ_JACTAH010000001.1"/>
</dbReference>
<keyword evidence="2" id="KW-1185">Reference proteome</keyword>
<dbReference type="Proteomes" id="UP000603602">
    <property type="component" value="Unassembled WGS sequence"/>
</dbReference>
<evidence type="ECO:0000313" key="1">
    <source>
        <dbReference type="EMBL" id="MBD8502208.1"/>
    </source>
</evidence>
<protein>
    <submittedName>
        <fullName evidence="1">Periplasmic heavy metal sensor</fullName>
    </submittedName>
</protein>
<accession>A0ABR9B852</accession>
<comment type="caution">
    <text evidence="1">The sequence shown here is derived from an EMBL/GenBank/DDBJ whole genome shotgun (WGS) entry which is preliminary data.</text>
</comment>
<reference evidence="2" key="1">
    <citation type="submission" date="2023-07" db="EMBL/GenBank/DDBJ databases">
        <title>Thauera sp. CAU 1555 isolated from sand of Yaerae Beach.</title>
        <authorList>
            <person name="Kim W."/>
        </authorList>
    </citation>
    <scope>NUCLEOTIDE SEQUENCE [LARGE SCALE GENOMIC DNA]</scope>
    <source>
        <strain evidence="2">CAU 1555</strain>
    </source>
</reference>
<evidence type="ECO:0000313" key="2">
    <source>
        <dbReference type="Proteomes" id="UP000603602"/>
    </source>
</evidence>
<gene>
    <name evidence="1" type="ORF">IFO67_04875</name>
</gene>
<organism evidence="1 2">
    <name type="scientific">Thauera sedimentorum</name>
    <dbReference type="NCBI Taxonomy" id="2767595"/>
    <lineage>
        <taxon>Bacteria</taxon>
        <taxon>Pseudomonadati</taxon>
        <taxon>Pseudomonadota</taxon>
        <taxon>Betaproteobacteria</taxon>
        <taxon>Rhodocyclales</taxon>
        <taxon>Zoogloeaceae</taxon>
        <taxon>Thauera</taxon>
    </lineage>
</organism>